<evidence type="ECO:0000256" key="1">
    <source>
        <dbReference type="ARBA" id="ARBA00004141"/>
    </source>
</evidence>
<evidence type="ECO:0000256" key="5">
    <source>
        <dbReference type="SAM" id="Phobius"/>
    </source>
</evidence>
<dbReference type="EMBL" id="QEAQ01000006">
    <property type="protein sequence ID" value="TPX61719.1"/>
    <property type="molecule type" value="Genomic_DNA"/>
</dbReference>
<comment type="subcellular location">
    <subcellularLocation>
        <location evidence="1">Membrane</location>
        <topology evidence="1">Multi-pass membrane protein</topology>
    </subcellularLocation>
</comment>
<dbReference type="Pfam" id="PF20877">
    <property type="entry name" value="Anoctamin_N"/>
    <property type="match status" value="1"/>
</dbReference>
<evidence type="ECO:0000256" key="4">
    <source>
        <dbReference type="ARBA" id="ARBA00023136"/>
    </source>
</evidence>
<evidence type="ECO:0000313" key="9">
    <source>
        <dbReference type="Proteomes" id="UP000318582"/>
    </source>
</evidence>
<dbReference type="AlphaFoldDB" id="A0A507EC93"/>
<keyword evidence="9" id="KW-1185">Reference proteome</keyword>
<gene>
    <name evidence="8" type="ORF">PhCBS80983_g00991</name>
</gene>
<feature type="transmembrane region" description="Helical" evidence="5">
    <location>
        <begin position="368"/>
        <end position="386"/>
    </location>
</feature>
<comment type="caution">
    <text evidence="8">The sequence shown here is derived from an EMBL/GenBank/DDBJ whole genome shotgun (WGS) entry which is preliminary data.</text>
</comment>
<dbReference type="PANTHER" id="PTHR12308:SF73">
    <property type="entry name" value="ANOCTAMIN"/>
    <property type="match status" value="1"/>
</dbReference>
<evidence type="ECO:0000259" key="7">
    <source>
        <dbReference type="Pfam" id="PF20877"/>
    </source>
</evidence>
<dbReference type="Proteomes" id="UP000318582">
    <property type="component" value="Unassembled WGS sequence"/>
</dbReference>
<dbReference type="InterPro" id="IPR007632">
    <property type="entry name" value="Anoctamin"/>
</dbReference>
<dbReference type="PANTHER" id="PTHR12308">
    <property type="entry name" value="ANOCTAMIN"/>
    <property type="match status" value="1"/>
</dbReference>
<name>A0A507EC93_9FUNG</name>
<feature type="transmembrane region" description="Helical" evidence="5">
    <location>
        <begin position="322"/>
        <end position="348"/>
    </location>
</feature>
<dbReference type="InterPro" id="IPR049452">
    <property type="entry name" value="Anoctamin_TM"/>
</dbReference>
<feature type="domain" description="Anoctamin transmembrane" evidence="6">
    <location>
        <begin position="214"/>
        <end position="666"/>
    </location>
</feature>
<evidence type="ECO:0000259" key="6">
    <source>
        <dbReference type="Pfam" id="PF04547"/>
    </source>
</evidence>
<evidence type="ECO:0008006" key="10">
    <source>
        <dbReference type="Google" id="ProtNLM"/>
    </source>
</evidence>
<protein>
    <recommendedName>
        <fullName evidence="10">Anoctamin dimerisation domain-containing protein</fullName>
    </recommendedName>
</protein>
<dbReference type="InterPro" id="IPR049456">
    <property type="entry name" value="Anoctamin_N_fung"/>
</dbReference>
<accession>A0A507EC93</accession>
<keyword evidence="3 5" id="KW-1133">Transmembrane helix</keyword>
<dbReference type="STRING" id="109895.A0A507EC93"/>
<evidence type="ECO:0000313" key="8">
    <source>
        <dbReference type="EMBL" id="TPX61719.1"/>
    </source>
</evidence>
<feature type="transmembrane region" description="Helical" evidence="5">
    <location>
        <begin position="464"/>
        <end position="485"/>
    </location>
</feature>
<reference evidence="8 9" key="1">
    <citation type="journal article" date="2019" name="Sci. Rep.">
        <title>Comparative genomics of chytrid fungi reveal insights into the obligate biotrophic and pathogenic lifestyle of Synchytrium endobioticum.</title>
        <authorList>
            <person name="van de Vossenberg B.T.L.H."/>
            <person name="Warris S."/>
            <person name="Nguyen H.D.T."/>
            <person name="van Gent-Pelzer M.P.E."/>
            <person name="Joly D.L."/>
            <person name="van de Geest H.C."/>
            <person name="Bonants P.J.M."/>
            <person name="Smith D.S."/>
            <person name="Levesque C.A."/>
            <person name="van der Lee T.A.J."/>
        </authorList>
    </citation>
    <scope>NUCLEOTIDE SEQUENCE [LARGE SCALE GENOMIC DNA]</scope>
    <source>
        <strain evidence="8 9">CBS 809.83</strain>
    </source>
</reference>
<organism evidence="8 9">
    <name type="scientific">Powellomyces hirtus</name>
    <dbReference type="NCBI Taxonomy" id="109895"/>
    <lineage>
        <taxon>Eukaryota</taxon>
        <taxon>Fungi</taxon>
        <taxon>Fungi incertae sedis</taxon>
        <taxon>Chytridiomycota</taxon>
        <taxon>Chytridiomycota incertae sedis</taxon>
        <taxon>Chytridiomycetes</taxon>
        <taxon>Spizellomycetales</taxon>
        <taxon>Powellomycetaceae</taxon>
        <taxon>Powellomyces</taxon>
    </lineage>
</organism>
<evidence type="ECO:0000256" key="2">
    <source>
        <dbReference type="ARBA" id="ARBA00022692"/>
    </source>
</evidence>
<evidence type="ECO:0000256" key="3">
    <source>
        <dbReference type="ARBA" id="ARBA00022989"/>
    </source>
</evidence>
<feature type="transmembrane region" description="Helical" evidence="5">
    <location>
        <begin position="412"/>
        <end position="432"/>
    </location>
</feature>
<feature type="transmembrane region" description="Helical" evidence="5">
    <location>
        <begin position="222"/>
        <end position="248"/>
    </location>
</feature>
<keyword evidence="4 5" id="KW-0472">Membrane</keyword>
<dbReference type="GO" id="GO:0005254">
    <property type="term" value="F:chloride channel activity"/>
    <property type="evidence" value="ECO:0007669"/>
    <property type="project" value="TreeGrafter"/>
</dbReference>
<proteinExistence type="predicted"/>
<dbReference type="Pfam" id="PF04547">
    <property type="entry name" value="Anoctamin"/>
    <property type="match status" value="1"/>
</dbReference>
<dbReference type="GO" id="GO:0016020">
    <property type="term" value="C:membrane"/>
    <property type="evidence" value="ECO:0007669"/>
    <property type="project" value="UniProtKB-SubCell"/>
</dbReference>
<feature type="domain" description="Anoctamin alpha-beta plait" evidence="7">
    <location>
        <begin position="31"/>
        <end position="167"/>
    </location>
</feature>
<keyword evidence="2 5" id="KW-0812">Transmembrane</keyword>
<dbReference type="GO" id="GO:0032541">
    <property type="term" value="C:cortical endoplasmic reticulum"/>
    <property type="evidence" value="ECO:0007669"/>
    <property type="project" value="TreeGrafter"/>
</dbReference>
<sequence length="719" mass="81117">MAALRSPTSDAVHGDAFTNQDFTNFPLNETDWIVVFNSRAGTLPKPTTKQANEQPKLAEDSKTAALQAWDDIVSRLLAVHLQFRIQDWGNGKLALFVRCPNKVIQREVYRSRVLDWLNDSGISELEPPVTLSGLDLPPLTPAERLRLVHELLTTPTYEGGAGITMDEAVVGVTDAVGGKFIEAIFAPHDKEFANRWIKNWAKKWLLTNQDLDAIRDYAGEKVAYYFAFLRFYLTALTVPALVGAVTWLTQGEFSPVYGVALSLWSIVFIALWNRQASSYATRWGTRNYSKIEKIRPEFRPTKMMVDPVTHERQPFYPYWKRWVFQSAVTLPTTLASIAFLSSVVFVIVTSDVFFHRFYDGPGKSFVGFLPTIGYAAAIPTLQSYYARLATRLSEAENYSTDTQYAASFAQKLFTFNSLVAFFALFAESYLFIPFSTYIGARLKSQGWISSMAFDLGPGSMQARLAYLVITAQVINAFTEVVVPLLTTKYGTVRKGLEKNNQERQKETEEESWVRRARKEFERPAYDVAGDYSEMAIQFGYIMLFSTSYSLTPLFCLLNNFFELRTDAFKICKATRRPTPQRADNIGPWLNNLRLIAYVGSSLTIPSLVTLYRNWNPQQDAGEQAWERLPVCLASILVAEHLYLLLKYIVDEAMKSVPSRGGERRKRAEFELKKTYLLKAGIDILAGGQGGKVRWAEKAGNSEDAVLYGIALKAIHEIVG</sequence>
<feature type="transmembrane region" description="Helical" evidence="5">
    <location>
        <begin position="254"/>
        <end position="272"/>
    </location>
</feature>